<gene>
    <name evidence="2" type="ORF">XELAEV_18028987mg</name>
</gene>
<evidence type="ECO:0000313" key="2">
    <source>
        <dbReference type="EMBL" id="OCT77890.1"/>
    </source>
</evidence>
<organism evidence="2 3">
    <name type="scientific">Xenopus laevis</name>
    <name type="common">African clawed frog</name>
    <dbReference type="NCBI Taxonomy" id="8355"/>
    <lineage>
        <taxon>Eukaryota</taxon>
        <taxon>Metazoa</taxon>
        <taxon>Chordata</taxon>
        <taxon>Craniata</taxon>
        <taxon>Vertebrata</taxon>
        <taxon>Euteleostomi</taxon>
        <taxon>Amphibia</taxon>
        <taxon>Batrachia</taxon>
        <taxon>Anura</taxon>
        <taxon>Pipoidea</taxon>
        <taxon>Pipidae</taxon>
        <taxon>Xenopodinae</taxon>
        <taxon>Xenopus</taxon>
        <taxon>Xenopus</taxon>
    </lineage>
</organism>
<keyword evidence="1" id="KW-0472">Membrane</keyword>
<name>A0A974CQS3_XENLA</name>
<evidence type="ECO:0000313" key="3">
    <source>
        <dbReference type="Proteomes" id="UP000694892"/>
    </source>
</evidence>
<keyword evidence="1" id="KW-0812">Transmembrane</keyword>
<dbReference type="AlphaFoldDB" id="A0A974CQS3"/>
<feature type="transmembrane region" description="Helical" evidence="1">
    <location>
        <begin position="52"/>
        <end position="71"/>
    </location>
</feature>
<accession>A0A974CQS3</accession>
<keyword evidence="1" id="KW-1133">Transmembrane helix</keyword>
<protein>
    <submittedName>
        <fullName evidence="2">Uncharacterized protein</fullName>
    </submittedName>
</protein>
<sequence>MQLLCCGVIVRCCIWSIGLLLGSTSGVGQLNGLFFPKTVEGLVCSQFNSSCLASVHVFLLMAFSTVLILYYKDDLE</sequence>
<reference evidence="3" key="1">
    <citation type="journal article" date="2016" name="Nature">
        <title>Genome evolution in the allotetraploid frog Xenopus laevis.</title>
        <authorList>
            <person name="Session A.M."/>
            <person name="Uno Y."/>
            <person name="Kwon T."/>
            <person name="Chapman J.A."/>
            <person name="Toyoda A."/>
            <person name="Takahashi S."/>
            <person name="Fukui A."/>
            <person name="Hikosaka A."/>
            <person name="Suzuki A."/>
            <person name="Kondo M."/>
            <person name="van Heeringen S.J."/>
            <person name="Quigley I."/>
            <person name="Heinz S."/>
            <person name="Ogino H."/>
            <person name="Ochi H."/>
            <person name="Hellsten U."/>
            <person name="Lyons J.B."/>
            <person name="Simakov O."/>
            <person name="Putnam N."/>
            <person name="Stites J."/>
            <person name="Kuroki Y."/>
            <person name="Tanaka T."/>
            <person name="Michiue T."/>
            <person name="Watanabe M."/>
            <person name="Bogdanovic O."/>
            <person name="Lister R."/>
            <person name="Georgiou G."/>
            <person name="Paranjpe S.S."/>
            <person name="van Kruijsbergen I."/>
            <person name="Shu S."/>
            <person name="Carlson J."/>
            <person name="Kinoshita T."/>
            <person name="Ohta Y."/>
            <person name="Mawaribuchi S."/>
            <person name="Jenkins J."/>
            <person name="Grimwood J."/>
            <person name="Schmutz J."/>
            <person name="Mitros T."/>
            <person name="Mozaffari S.V."/>
            <person name="Suzuki Y."/>
            <person name="Haramoto Y."/>
            <person name="Yamamoto T.S."/>
            <person name="Takagi C."/>
            <person name="Heald R."/>
            <person name="Miller K."/>
            <person name="Haudenschild C."/>
            <person name="Kitzman J."/>
            <person name="Nakayama T."/>
            <person name="Izutsu Y."/>
            <person name="Robert J."/>
            <person name="Fortriede J."/>
            <person name="Burns K."/>
            <person name="Lotay V."/>
            <person name="Karimi K."/>
            <person name="Yasuoka Y."/>
            <person name="Dichmann D.S."/>
            <person name="Flajnik M.F."/>
            <person name="Houston D.W."/>
            <person name="Shendure J."/>
            <person name="DuPasquier L."/>
            <person name="Vize P.D."/>
            <person name="Zorn A.M."/>
            <person name="Ito M."/>
            <person name="Marcotte E.M."/>
            <person name="Wallingford J.B."/>
            <person name="Ito Y."/>
            <person name="Asashima M."/>
            <person name="Ueno N."/>
            <person name="Matsuda Y."/>
            <person name="Veenstra G.J."/>
            <person name="Fujiyama A."/>
            <person name="Harland R.M."/>
            <person name="Taira M."/>
            <person name="Rokhsar D.S."/>
        </authorList>
    </citation>
    <scope>NUCLEOTIDE SEQUENCE [LARGE SCALE GENOMIC DNA]</scope>
    <source>
        <strain evidence="3">J</strain>
    </source>
</reference>
<proteinExistence type="predicted"/>
<evidence type="ECO:0000256" key="1">
    <source>
        <dbReference type="SAM" id="Phobius"/>
    </source>
</evidence>
<dbReference type="EMBL" id="CM004475">
    <property type="protein sequence ID" value="OCT77890.1"/>
    <property type="molecule type" value="Genomic_DNA"/>
</dbReference>
<dbReference type="Proteomes" id="UP000694892">
    <property type="component" value="Chromosome 5S"/>
</dbReference>